<evidence type="ECO:0000313" key="1">
    <source>
        <dbReference type="EMBL" id="POS73990.1"/>
    </source>
</evidence>
<dbReference type="SUPFAM" id="SSF81301">
    <property type="entry name" value="Nucleotidyltransferase"/>
    <property type="match status" value="1"/>
</dbReference>
<name>A0A2P5HUR1_DIAHE</name>
<dbReference type="InParanoid" id="A0A2P5HUR1"/>
<accession>A0A2P5HUR1</accession>
<dbReference type="Proteomes" id="UP000094444">
    <property type="component" value="Unassembled WGS sequence"/>
</dbReference>
<dbReference type="OrthoDB" id="3259529at2759"/>
<comment type="caution">
    <text evidence="1">The sequence shown here is derived from an EMBL/GenBank/DDBJ whole genome shotgun (WGS) entry which is preliminary data.</text>
</comment>
<keyword evidence="2" id="KW-1185">Reference proteome</keyword>
<gene>
    <name evidence="1" type="ORF">DHEL01_v207613</name>
</gene>
<evidence type="ECO:0000313" key="2">
    <source>
        <dbReference type="Proteomes" id="UP000094444"/>
    </source>
</evidence>
<reference evidence="1" key="1">
    <citation type="submission" date="2017-09" db="EMBL/GenBank/DDBJ databases">
        <title>Polyketide synthases of a Diaporthe helianthi virulent isolate.</title>
        <authorList>
            <person name="Baroncelli R."/>
        </authorList>
    </citation>
    <scope>NUCLEOTIDE SEQUENCE [LARGE SCALE GENOMIC DNA]</scope>
    <source>
        <strain evidence="1">7/96</strain>
    </source>
</reference>
<dbReference type="EMBL" id="MAVT02000700">
    <property type="protein sequence ID" value="POS73990.1"/>
    <property type="molecule type" value="Genomic_DNA"/>
</dbReference>
<organism evidence="1 2">
    <name type="scientific">Diaporthe helianthi</name>
    <dbReference type="NCBI Taxonomy" id="158607"/>
    <lineage>
        <taxon>Eukaryota</taxon>
        <taxon>Fungi</taxon>
        <taxon>Dikarya</taxon>
        <taxon>Ascomycota</taxon>
        <taxon>Pezizomycotina</taxon>
        <taxon>Sordariomycetes</taxon>
        <taxon>Sordariomycetidae</taxon>
        <taxon>Diaporthales</taxon>
        <taxon>Diaporthaceae</taxon>
        <taxon>Diaporthe</taxon>
    </lineage>
</organism>
<sequence length="229" mass="24847">MISDHLHDAALALKKVLSKANVKFGVFGGYAVSVMGGVRESKDVDCLASVTKDQVVSLLDGKNGFTVIPQSRQDYVAFFWQNPAMKPGKNPVLVEIFCEIFPGSRYSMNNARTTEITIRGSSGAVGTCSYLEPFVIFKGKLRAAATRNKFHDAADLRKLGDSFQAEIKARAHELRLDYVGLAMKRNSALELLFKRLGFDTARAKAAVANVDPNKLPAPAPGDVQKGLLG</sequence>
<protein>
    <submittedName>
        <fullName evidence="1">Uncharacterized protein</fullName>
    </submittedName>
</protein>
<proteinExistence type="predicted"/>
<dbReference type="AlphaFoldDB" id="A0A2P5HUR1"/>
<dbReference type="InterPro" id="IPR043519">
    <property type="entry name" value="NT_sf"/>
</dbReference>